<keyword evidence="2" id="KW-0233">DNA recombination</keyword>
<evidence type="ECO:0000313" key="5">
    <source>
        <dbReference type="Proteomes" id="UP000655523"/>
    </source>
</evidence>
<dbReference type="InterPro" id="IPR002104">
    <property type="entry name" value="Integrase_catalytic"/>
</dbReference>
<gene>
    <name evidence="4" type="ORF">GNZ13_31845</name>
</gene>
<reference evidence="4 5" key="1">
    <citation type="submission" date="2019-11" db="EMBL/GenBank/DDBJ databases">
        <title>Metabolism of dissolved organic matter in forest soils.</title>
        <authorList>
            <person name="Cyle K.T."/>
            <person name="Wilhelm R.C."/>
            <person name="Martinez C.E."/>
        </authorList>
    </citation>
    <scope>NUCLEOTIDE SEQUENCE [LARGE SCALE GENOMIC DNA]</scope>
    <source>
        <strain evidence="4 5">5N</strain>
    </source>
</reference>
<dbReference type="Gene3D" id="1.10.443.10">
    <property type="entry name" value="Intergrase catalytic core"/>
    <property type="match status" value="1"/>
</dbReference>
<dbReference type="AlphaFoldDB" id="A0A972NWR2"/>
<sequence>MGAITPRTNKDGSTSYKAQVRIRKDGKVLHQETKTFARRQAAVAWVKKLETELADPAGLKKALAEDPPLKDVIDRARKETKRAMSKSKINVLKMIEAHDFAMKRCSQIDSAALVGFVGGLGVSPSTADNYFSHLASILKIARPAWGFPIDEQAVNDARVVMKRLGTIARSNKRDRRPTVDEMNRLMDYFSKSKSTRGDTLPMTSICLMTIFSLRRSIEICNITWNDLDIDGCRVMVRDLKHPEEKAGNDTWCYLTPEALRVILAQPKVTGQPRIFPHVPKSTSDAFASATLALGIEDLTLNDLRHEGASRLSEMGWTVQRVASVSGHRSWNTLKRYTHVREVGDKWAGWEWLDRIAPQTTPAS</sequence>
<dbReference type="InterPro" id="IPR013762">
    <property type="entry name" value="Integrase-like_cat_sf"/>
</dbReference>
<evidence type="ECO:0000256" key="1">
    <source>
        <dbReference type="ARBA" id="ARBA00022908"/>
    </source>
</evidence>
<dbReference type="InterPro" id="IPR050090">
    <property type="entry name" value="Tyrosine_recombinase_XerCD"/>
</dbReference>
<proteinExistence type="predicted"/>
<feature type="domain" description="Tyr recombinase" evidence="3">
    <location>
        <begin position="172"/>
        <end position="351"/>
    </location>
</feature>
<dbReference type="CDD" id="cd00796">
    <property type="entry name" value="INT_Rci_Hp1_C"/>
    <property type="match status" value="1"/>
</dbReference>
<dbReference type="PANTHER" id="PTHR30349:SF94">
    <property type="entry name" value="INTEGRASE_RECOMBINASE HI_1414-RELATED"/>
    <property type="match status" value="1"/>
</dbReference>
<dbReference type="GO" id="GO:0003677">
    <property type="term" value="F:DNA binding"/>
    <property type="evidence" value="ECO:0007669"/>
    <property type="project" value="InterPro"/>
</dbReference>
<keyword evidence="5" id="KW-1185">Reference proteome</keyword>
<name>A0A972NWR2_9BURK</name>
<dbReference type="PANTHER" id="PTHR30349">
    <property type="entry name" value="PHAGE INTEGRASE-RELATED"/>
    <property type="match status" value="1"/>
</dbReference>
<dbReference type="GO" id="GO:0006310">
    <property type="term" value="P:DNA recombination"/>
    <property type="evidence" value="ECO:0007669"/>
    <property type="project" value="UniProtKB-KW"/>
</dbReference>
<dbReference type="Proteomes" id="UP000655523">
    <property type="component" value="Unassembled WGS sequence"/>
</dbReference>
<organism evidence="4 5">
    <name type="scientific">Paraburkholderia elongata</name>
    <dbReference type="NCBI Taxonomy" id="2675747"/>
    <lineage>
        <taxon>Bacteria</taxon>
        <taxon>Pseudomonadati</taxon>
        <taxon>Pseudomonadota</taxon>
        <taxon>Betaproteobacteria</taxon>
        <taxon>Burkholderiales</taxon>
        <taxon>Burkholderiaceae</taxon>
        <taxon>Paraburkholderia</taxon>
    </lineage>
</organism>
<accession>A0A972NWR2</accession>
<dbReference type="GO" id="GO:0015074">
    <property type="term" value="P:DNA integration"/>
    <property type="evidence" value="ECO:0007669"/>
    <property type="project" value="UniProtKB-KW"/>
</dbReference>
<evidence type="ECO:0000256" key="2">
    <source>
        <dbReference type="ARBA" id="ARBA00023172"/>
    </source>
</evidence>
<dbReference type="PROSITE" id="PS51898">
    <property type="entry name" value="TYR_RECOMBINASE"/>
    <property type="match status" value="1"/>
</dbReference>
<evidence type="ECO:0000259" key="3">
    <source>
        <dbReference type="PROSITE" id="PS51898"/>
    </source>
</evidence>
<protein>
    <submittedName>
        <fullName evidence="4">Tyrosine-type recombinase/integrase</fullName>
    </submittedName>
</protein>
<dbReference type="EMBL" id="WOEZ01000185">
    <property type="protein sequence ID" value="NPT59030.1"/>
    <property type="molecule type" value="Genomic_DNA"/>
</dbReference>
<dbReference type="RefSeq" id="WP_172172007.1">
    <property type="nucleotide sequence ID" value="NZ_WOEZ01000185.1"/>
</dbReference>
<keyword evidence="1" id="KW-0229">DNA integration</keyword>
<dbReference type="SUPFAM" id="SSF56349">
    <property type="entry name" value="DNA breaking-rejoining enzymes"/>
    <property type="match status" value="1"/>
</dbReference>
<evidence type="ECO:0000313" key="4">
    <source>
        <dbReference type="EMBL" id="NPT59030.1"/>
    </source>
</evidence>
<dbReference type="InterPro" id="IPR011010">
    <property type="entry name" value="DNA_brk_join_enz"/>
</dbReference>
<comment type="caution">
    <text evidence="4">The sequence shown here is derived from an EMBL/GenBank/DDBJ whole genome shotgun (WGS) entry which is preliminary data.</text>
</comment>
<dbReference type="Pfam" id="PF00589">
    <property type="entry name" value="Phage_integrase"/>
    <property type="match status" value="1"/>
</dbReference>